<dbReference type="Gene3D" id="3.40.630.30">
    <property type="match status" value="1"/>
</dbReference>
<keyword evidence="2" id="KW-0808">Transferase</keyword>
<reference evidence="2 3" key="1">
    <citation type="submission" date="2017-11" db="EMBL/GenBank/DDBJ databases">
        <title>Draft Genome Sequence of Lactobacillus curieae NBRC 111893 isolated from Koso, a Japanese sugar-Vegetable Fermented Beverage.</title>
        <authorList>
            <person name="Chiou T.Y."/>
            <person name="Oshima K."/>
            <person name="Suda W."/>
            <person name="Hattori M."/>
            <person name="Takahashi T."/>
        </authorList>
    </citation>
    <scope>NUCLEOTIDE SEQUENCE [LARGE SCALE GENOMIC DNA]</scope>
    <source>
        <strain evidence="2 3">NBRC111893</strain>
    </source>
</reference>
<proteinExistence type="predicted"/>
<gene>
    <name evidence="2" type="ORF">NBRC111893_1446</name>
</gene>
<organism evidence="2 3">
    <name type="scientific">Lentilactobacillus kosonis</name>
    <dbReference type="NCBI Taxonomy" id="2810561"/>
    <lineage>
        <taxon>Bacteria</taxon>
        <taxon>Bacillati</taxon>
        <taxon>Bacillota</taxon>
        <taxon>Bacilli</taxon>
        <taxon>Lactobacillales</taxon>
        <taxon>Lactobacillaceae</taxon>
        <taxon>Lentilactobacillus</taxon>
    </lineage>
</organism>
<dbReference type="InterPro" id="IPR000182">
    <property type="entry name" value="GNAT_dom"/>
</dbReference>
<dbReference type="OrthoDB" id="5319888at2"/>
<feature type="domain" description="N-acetyltransferase" evidence="1">
    <location>
        <begin position="2"/>
        <end position="196"/>
    </location>
</feature>
<dbReference type="STRING" id="1138822.PL11_006320"/>
<dbReference type="EMBL" id="BEXA01000003">
    <property type="protein sequence ID" value="GAY73300.1"/>
    <property type="molecule type" value="Genomic_DNA"/>
</dbReference>
<dbReference type="AlphaFoldDB" id="A0A401FLQ3"/>
<keyword evidence="3" id="KW-1185">Reference proteome</keyword>
<dbReference type="InterPro" id="IPR016181">
    <property type="entry name" value="Acyl_CoA_acyltransferase"/>
</dbReference>
<dbReference type="PANTHER" id="PTHR43617">
    <property type="entry name" value="L-AMINO ACID N-ACETYLTRANSFERASE"/>
    <property type="match status" value="1"/>
</dbReference>
<dbReference type="CDD" id="cd04301">
    <property type="entry name" value="NAT_SF"/>
    <property type="match status" value="1"/>
</dbReference>
<name>A0A401FLQ3_9LACO</name>
<accession>A0A401FLQ3</accession>
<dbReference type="SUPFAM" id="SSF55729">
    <property type="entry name" value="Acyl-CoA N-acyltransferases (Nat)"/>
    <property type="match status" value="1"/>
</dbReference>
<dbReference type="GO" id="GO:0016747">
    <property type="term" value="F:acyltransferase activity, transferring groups other than amino-acyl groups"/>
    <property type="evidence" value="ECO:0007669"/>
    <property type="project" value="InterPro"/>
</dbReference>
<dbReference type="Proteomes" id="UP000286974">
    <property type="component" value="Unassembled WGS sequence"/>
</dbReference>
<evidence type="ECO:0000313" key="2">
    <source>
        <dbReference type="EMBL" id="GAY73300.1"/>
    </source>
</evidence>
<dbReference type="PROSITE" id="PS51186">
    <property type="entry name" value="GNAT"/>
    <property type="match status" value="1"/>
</dbReference>
<comment type="caution">
    <text evidence="2">The sequence shown here is derived from an EMBL/GenBank/DDBJ whole genome shotgun (WGS) entry which is preliminary data.</text>
</comment>
<sequence length="196" mass="21693">MITIREAQQDDAGQIAPLIDIIYDEMELSELEDVPEPGLEKVITGAYQTDEYLGEKATTVVAEADGQVVGVAFGYPSDNEDAVNQVLYDLSKNCAEFDQPLISDSETNSDEWYLDSIAVDPDYQGMGIGSKLLNAIPKMAENDGESVIGLNVDFENPNAKKLYERKGFKDVGIQMIGDHRYYHMQREAVVPDLSFA</sequence>
<dbReference type="Pfam" id="PF00583">
    <property type="entry name" value="Acetyltransf_1"/>
    <property type="match status" value="1"/>
</dbReference>
<evidence type="ECO:0000259" key="1">
    <source>
        <dbReference type="PROSITE" id="PS51186"/>
    </source>
</evidence>
<dbReference type="PANTHER" id="PTHR43617:SF33">
    <property type="entry name" value="SPORE COAT POLYSACCHARIDE BIOSYNTHESIS PROTEIN SPSD"/>
    <property type="match status" value="1"/>
</dbReference>
<protein>
    <submittedName>
        <fullName evidence="2">Acetyltransferase</fullName>
    </submittedName>
</protein>
<dbReference type="InterPro" id="IPR050276">
    <property type="entry name" value="MshD_Acetyltransferase"/>
</dbReference>
<evidence type="ECO:0000313" key="3">
    <source>
        <dbReference type="Proteomes" id="UP000286974"/>
    </source>
</evidence>
<dbReference type="RefSeq" id="WP_125008348.1">
    <property type="nucleotide sequence ID" value="NZ_BEXA01000003.1"/>
</dbReference>